<dbReference type="InterPro" id="IPR050953">
    <property type="entry name" value="N4_N6_ade-DNA_methylase"/>
</dbReference>
<evidence type="ECO:0000313" key="13">
    <source>
        <dbReference type="EMBL" id="MET3612160.1"/>
    </source>
</evidence>
<keyword evidence="4" id="KW-0808">Transferase</keyword>
<evidence type="ECO:0000259" key="11">
    <source>
        <dbReference type="Pfam" id="PF18135"/>
    </source>
</evidence>
<protein>
    <recommendedName>
        <fullName evidence="2">site-specific DNA-methyltransferase (adenine-specific)</fullName>
        <ecNumber evidence="2">2.1.1.72</ecNumber>
    </recommendedName>
</protein>
<dbReference type="InterPro" id="IPR011639">
    <property type="entry name" value="MethylTrfase_TaqI-like_dom"/>
</dbReference>
<evidence type="ECO:0000256" key="1">
    <source>
        <dbReference type="ARBA" id="ARBA00006594"/>
    </source>
</evidence>
<dbReference type="InterPro" id="IPR002052">
    <property type="entry name" value="DNA_methylase_N6_adenine_CS"/>
</dbReference>
<keyword evidence="13" id="KW-0347">Helicase</keyword>
<evidence type="ECO:0000256" key="2">
    <source>
        <dbReference type="ARBA" id="ARBA00011900"/>
    </source>
</evidence>
<dbReference type="Gene3D" id="3.40.50.150">
    <property type="entry name" value="Vaccinia Virus protein VP39"/>
    <property type="match status" value="1"/>
</dbReference>
<organism evidence="13 14">
    <name type="scientific">Rhizobium aquaticum</name>
    <dbReference type="NCBI Taxonomy" id="1549636"/>
    <lineage>
        <taxon>Bacteria</taxon>
        <taxon>Pseudomonadati</taxon>
        <taxon>Pseudomonadota</taxon>
        <taxon>Alphaproteobacteria</taxon>
        <taxon>Hyphomicrobiales</taxon>
        <taxon>Rhizobiaceae</taxon>
        <taxon>Rhizobium/Agrobacterium group</taxon>
        <taxon>Rhizobium</taxon>
    </lineage>
</organism>
<dbReference type="PANTHER" id="PTHR33841">
    <property type="entry name" value="DNA METHYLTRANSFERASE YEEA-RELATED"/>
    <property type="match status" value="1"/>
</dbReference>
<evidence type="ECO:0000259" key="9">
    <source>
        <dbReference type="Pfam" id="PF02384"/>
    </source>
</evidence>
<feature type="compositionally biased region" description="Low complexity" evidence="8">
    <location>
        <begin position="845"/>
        <end position="858"/>
    </location>
</feature>
<dbReference type="EC" id="2.1.1.72" evidence="2"/>
<dbReference type="RefSeq" id="WP_354554743.1">
    <property type="nucleotide sequence ID" value="NZ_JBEPMB010000001.1"/>
</dbReference>
<evidence type="ECO:0000259" key="10">
    <source>
        <dbReference type="Pfam" id="PF07669"/>
    </source>
</evidence>
<dbReference type="InterPro" id="IPR029063">
    <property type="entry name" value="SAM-dependent_MTases_sf"/>
</dbReference>
<comment type="catalytic activity">
    <reaction evidence="7">
        <text>a 2'-deoxyadenosine in DNA + S-adenosyl-L-methionine = an N(6)-methyl-2'-deoxyadenosine in DNA + S-adenosyl-L-homocysteine + H(+)</text>
        <dbReference type="Rhea" id="RHEA:15197"/>
        <dbReference type="Rhea" id="RHEA-COMP:12418"/>
        <dbReference type="Rhea" id="RHEA-COMP:12419"/>
        <dbReference type="ChEBI" id="CHEBI:15378"/>
        <dbReference type="ChEBI" id="CHEBI:57856"/>
        <dbReference type="ChEBI" id="CHEBI:59789"/>
        <dbReference type="ChEBI" id="CHEBI:90615"/>
        <dbReference type="ChEBI" id="CHEBI:90616"/>
        <dbReference type="EC" id="2.1.1.72"/>
    </reaction>
</comment>
<keyword evidence="6" id="KW-0680">Restriction system</keyword>
<evidence type="ECO:0000256" key="5">
    <source>
        <dbReference type="ARBA" id="ARBA00022691"/>
    </source>
</evidence>
<dbReference type="InterPro" id="IPR003356">
    <property type="entry name" value="DNA_methylase_A-5"/>
</dbReference>
<feature type="domain" description="DNA methylase adenine-specific" evidence="9">
    <location>
        <begin position="284"/>
        <end position="388"/>
    </location>
</feature>
<evidence type="ECO:0000256" key="8">
    <source>
        <dbReference type="SAM" id="MobiDB-lite"/>
    </source>
</evidence>
<dbReference type="Proteomes" id="UP001549047">
    <property type="component" value="Unassembled WGS sequence"/>
</dbReference>
<dbReference type="Pfam" id="PF07669">
    <property type="entry name" value="Eco57I"/>
    <property type="match status" value="1"/>
</dbReference>
<dbReference type="PROSITE" id="PS00092">
    <property type="entry name" value="N6_MTASE"/>
    <property type="match status" value="1"/>
</dbReference>
<feature type="domain" description="Type ISP restriction-modification enzyme coupler" evidence="12">
    <location>
        <begin position="155"/>
        <end position="276"/>
    </location>
</feature>
<proteinExistence type="inferred from homology"/>
<feature type="domain" description="Type ISP restriction-modification enzyme LLaBIII C-terminal specificity" evidence="11">
    <location>
        <begin position="658"/>
        <end position="1034"/>
    </location>
</feature>
<dbReference type="SUPFAM" id="SSF53335">
    <property type="entry name" value="S-adenosyl-L-methionine-dependent methyltransferases"/>
    <property type="match status" value="1"/>
</dbReference>
<dbReference type="EMBL" id="JBEPMB010000001">
    <property type="protein sequence ID" value="MET3612160.1"/>
    <property type="molecule type" value="Genomic_DNA"/>
</dbReference>
<dbReference type="Pfam" id="PF02384">
    <property type="entry name" value="N6_Mtase"/>
    <property type="match status" value="1"/>
</dbReference>
<evidence type="ECO:0000259" key="12">
    <source>
        <dbReference type="Pfam" id="PF22240"/>
    </source>
</evidence>
<evidence type="ECO:0000313" key="14">
    <source>
        <dbReference type="Proteomes" id="UP001549047"/>
    </source>
</evidence>
<comment type="caution">
    <text evidence="13">The sequence shown here is derived from an EMBL/GenBank/DDBJ whole genome shotgun (WGS) entry which is preliminary data.</text>
</comment>
<accession>A0ABV2IUK2</accession>
<keyword evidence="13" id="KW-0067">ATP-binding</keyword>
<name>A0ABV2IUK2_9HYPH</name>
<reference evidence="13 14" key="1">
    <citation type="submission" date="2024-06" db="EMBL/GenBank/DDBJ databases">
        <title>Genomic Encyclopedia of Type Strains, Phase IV (KMG-IV): sequencing the most valuable type-strain genomes for metagenomic binning, comparative biology and taxonomic classification.</title>
        <authorList>
            <person name="Goeker M."/>
        </authorList>
    </citation>
    <scope>NUCLEOTIDE SEQUENCE [LARGE SCALE GENOMIC DNA]</scope>
    <source>
        <strain evidence="13 14">DSM 29780</strain>
    </source>
</reference>
<dbReference type="PRINTS" id="PR00507">
    <property type="entry name" value="N12N6MTFRASE"/>
</dbReference>
<dbReference type="InterPro" id="IPR041635">
    <property type="entry name" value="Type_ISP_LLaBIII_C"/>
</dbReference>
<dbReference type="InterPro" id="IPR053980">
    <property type="entry name" value="ISP_coupler"/>
</dbReference>
<feature type="region of interest" description="Disordered" evidence="8">
    <location>
        <begin position="845"/>
        <end position="871"/>
    </location>
</feature>
<evidence type="ECO:0000256" key="3">
    <source>
        <dbReference type="ARBA" id="ARBA00022603"/>
    </source>
</evidence>
<dbReference type="GO" id="GO:0004386">
    <property type="term" value="F:helicase activity"/>
    <property type="evidence" value="ECO:0007669"/>
    <property type="project" value="UniProtKB-KW"/>
</dbReference>
<evidence type="ECO:0000256" key="7">
    <source>
        <dbReference type="ARBA" id="ARBA00047942"/>
    </source>
</evidence>
<keyword evidence="13" id="KW-0547">Nucleotide-binding</keyword>
<sequence length="1057" mass="121083">MSQQLINQYLADVDRLRKISAQNNEMIVRQAFHRLLDNWANAQKLIFVAELPYDTSMKSTVYPDGTVLHDIRVPLGYWEAKDTKDDLDEEIRKKLAKGYPQDNIIFENSDVAVLIQNRQEVMRASMTDTERLLRLVSLFFSYERPEIAEFRKAVETFKADLPTVLDALRQRIETAYAQNTVFRQAAERFLETCKETINPTLTEADVREMLIQHVLTEEIFAHVFDEGDFHRKNNIAHELYELEEKFFIGAVKKETLKALEPYYAAIRSNAAQISSHAEKQTFLKVIYENFYKIYDAKKADRLGVVYTPNEIVKFMIEGADWLCEKHFGRNLIDEHVEILDPATGTGTFICELLEYFRGDPRKLAHKYKNELHANEVAILPYYVANLNIEATYAAISGQFAEYPNLCFVDTLDNVGGLGIRAGFQHDMFAALSDENIERVRRQNARKISVIIGNPPYNANQQNENDNNKNREYKRVDELIKSSYIRLSTAQKTKVYDMYARFFRWASDRMHDDGVLAFITNRSFIDSRTFDGFRKAVAEEFNEIYVVDLGGDVRANPKLSGTKHNVFGIQTGVAISFMVKRRKQKGCKIFYARRPELDTADDKLSFLGSSKLSGLSFERIEPDKKGNWINLTENDWESLIPVADKKTKAAKSSGQERAVFKEFVSGIKTNRDEWVYDFDADTLAQKNAFFAIEYQRHTRLRDFEPSIKWSRDLKAKLKSGRTVTFSAPLVSSMWRPFTKKFFNWNKQLSDIFYSDHLSMFGGDGAIATPFIAVSGTSSAKPFQTLAGSIPQDYEAVEKNNLIPLYRYTPTGERIDNITDWGLRQFQAHYGKAPALAEDMSAELAEEGATPAAAPAATTLSVPEGTSPPQGGRVKKAAAITKEDIFHYVYGVLHDPVYRETYALNLKREFPRIPFYPDFRQWADWGRRLMELHIGYETVEPWPVSRADVPDEKAREAGVAPKTILKADPDNGVIRIDGETTLSGIPKTAFSYRLGNRSGLEWILDQYKEKTPKDPTIREKFNTYRFADYKEHVIDLIGRVTRVSVETMDIVEAMKGARR</sequence>
<keyword evidence="5" id="KW-0949">S-adenosyl-L-methionine</keyword>
<evidence type="ECO:0000256" key="6">
    <source>
        <dbReference type="ARBA" id="ARBA00022747"/>
    </source>
</evidence>
<dbReference type="Pfam" id="PF18135">
    <property type="entry name" value="Type_ISP_C"/>
    <property type="match status" value="1"/>
</dbReference>
<feature type="domain" description="Type II methyltransferase M.TaqI-like" evidence="10">
    <location>
        <begin position="437"/>
        <end position="549"/>
    </location>
</feature>
<comment type="similarity">
    <text evidence="1">Belongs to the N(4)/N(6)-methyltransferase family.</text>
</comment>
<gene>
    <name evidence="13" type="ORF">ABID16_000465</name>
</gene>
<dbReference type="PANTHER" id="PTHR33841:SF1">
    <property type="entry name" value="DNA METHYLTRANSFERASE A"/>
    <property type="match status" value="1"/>
</dbReference>
<keyword evidence="13" id="KW-0378">Hydrolase</keyword>
<keyword evidence="14" id="KW-1185">Reference proteome</keyword>
<dbReference type="Pfam" id="PF22240">
    <property type="entry name" value="ISP_coupler"/>
    <property type="match status" value="1"/>
</dbReference>
<evidence type="ECO:0000256" key="4">
    <source>
        <dbReference type="ARBA" id="ARBA00022679"/>
    </source>
</evidence>
<keyword evidence="3" id="KW-0489">Methyltransferase</keyword>